<proteinExistence type="predicted"/>
<evidence type="ECO:0000256" key="1">
    <source>
        <dbReference type="ARBA" id="ARBA00022679"/>
    </source>
</evidence>
<evidence type="ECO:0000256" key="2">
    <source>
        <dbReference type="ARBA" id="ARBA00023315"/>
    </source>
</evidence>
<dbReference type="Pfam" id="PF00583">
    <property type="entry name" value="Acetyltransf_1"/>
    <property type="match status" value="1"/>
</dbReference>
<evidence type="ECO:0000313" key="5">
    <source>
        <dbReference type="Proteomes" id="UP000619486"/>
    </source>
</evidence>
<protein>
    <recommendedName>
        <fullName evidence="3">N-acetyltransferase domain-containing protein</fullName>
    </recommendedName>
</protein>
<dbReference type="Pfam" id="PF13302">
    <property type="entry name" value="Acetyltransf_3"/>
    <property type="match status" value="1"/>
</dbReference>
<name>A0A918LRC8_9ACTN</name>
<evidence type="ECO:0000259" key="3">
    <source>
        <dbReference type="PROSITE" id="PS51186"/>
    </source>
</evidence>
<dbReference type="PROSITE" id="PS51186">
    <property type="entry name" value="GNAT"/>
    <property type="match status" value="2"/>
</dbReference>
<keyword evidence="1" id="KW-0808">Transferase</keyword>
<organism evidence="4 5">
    <name type="scientific">Streptomyces purpureus</name>
    <dbReference type="NCBI Taxonomy" id="1951"/>
    <lineage>
        <taxon>Bacteria</taxon>
        <taxon>Bacillati</taxon>
        <taxon>Actinomycetota</taxon>
        <taxon>Actinomycetes</taxon>
        <taxon>Kitasatosporales</taxon>
        <taxon>Streptomycetaceae</taxon>
        <taxon>Streptomyces</taxon>
    </lineage>
</organism>
<dbReference type="CDD" id="cd04301">
    <property type="entry name" value="NAT_SF"/>
    <property type="match status" value="1"/>
</dbReference>
<keyword evidence="2" id="KW-0012">Acyltransferase</keyword>
<dbReference type="Proteomes" id="UP000619486">
    <property type="component" value="Unassembled WGS sequence"/>
</dbReference>
<dbReference type="GO" id="GO:0008080">
    <property type="term" value="F:N-acetyltransferase activity"/>
    <property type="evidence" value="ECO:0007669"/>
    <property type="project" value="UniProtKB-ARBA"/>
</dbReference>
<sequence>MTTRIAGEGIVLREWTEADLPAMVRLFDDPEIAYRTPLASPFDRAAAETYLDAVQRAREGNTRLHLAITEDGGEPLGEVLISIASRAIGYGVGAAHRGQGLAARATRLLTAYAHTTLGLPYVILEIDPDNTASVAVATAAGFRRTDTAPVPVENKGRVYTLATWSHEAPLTAPRVRHARPEDLPRVAELAAEHAAYEKAAPPSPGLPDRLDALLFTTPTPRLRCLVAELPDGTLAGYATCAPEISTWEGEYLHMDCLYLSAAHRGLGLGPLLMTAVESEARTLGLKEIQWQTPSWNEGAIRFYARLGAEPKEKLRYTLRVG</sequence>
<dbReference type="Gene3D" id="3.40.630.30">
    <property type="match status" value="2"/>
</dbReference>
<feature type="domain" description="N-acetyltransferase" evidence="3">
    <location>
        <begin position="173"/>
        <end position="321"/>
    </location>
</feature>
<dbReference type="InterPro" id="IPR000182">
    <property type="entry name" value="GNAT_dom"/>
</dbReference>
<dbReference type="AlphaFoldDB" id="A0A918LRC8"/>
<accession>A0A918LRC8</accession>
<reference evidence="4" key="2">
    <citation type="submission" date="2020-09" db="EMBL/GenBank/DDBJ databases">
        <authorList>
            <person name="Sun Q."/>
            <person name="Ohkuma M."/>
        </authorList>
    </citation>
    <scope>NUCLEOTIDE SEQUENCE</scope>
    <source>
        <strain evidence="4">JCM 3172</strain>
    </source>
</reference>
<dbReference type="PANTHER" id="PTHR10545:SF29">
    <property type="entry name" value="GH14572P-RELATED"/>
    <property type="match status" value="1"/>
</dbReference>
<dbReference type="PANTHER" id="PTHR10545">
    <property type="entry name" value="DIAMINE N-ACETYLTRANSFERASE"/>
    <property type="match status" value="1"/>
</dbReference>
<dbReference type="InterPro" id="IPR051016">
    <property type="entry name" value="Diverse_Substrate_AcTransf"/>
</dbReference>
<feature type="domain" description="N-acetyltransferase" evidence="3">
    <location>
        <begin position="10"/>
        <end position="165"/>
    </location>
</feature>
<comment type="caution">
    <text evidence="4">The sequence shown here is derived from an EMBL/GenBank/DDBJ whole genome shotgun (WGS) entry which is preliminary data.</text>
</comment>
<evidence type="ECO:0000313" key="4">
    <source>
        <dbReference type="EMBL" id="GGT39234.1"/>
    </source>
</evidence>
<keyword evidence="5" id="KW-1185">Reference proteome</keyword>
<dbReference type="InterPro" id="IPR016181">
    <property type="entry name" value="Acyl_CoA_acyltransferase"/>
</dbReference>
<dbReference type="SUPFAM" id="SSF55729">
    <property type="entry name" value="Acyl-CoA N-acyltransferases (Nat)"/>
    <property type="match status" value="2"/>
</dbReference>
<dbReference type="EMBL" id="BMQQ01000013">
    <property type="protein sequence ID" value="GGT39234.1"/>
    <property type="molecule type" value="Genomic_DNA"/>
</dbReference>
<gene>
    <name evidence="4" type="ORF">GCM10014713_36120</name>
</gene>
<reference evidence="4" key="1">
    <citation type="journal article" date="2014" name="Int. J. Syst. Evol. Microbiol.">
        <title>Complete genome sequence of Corynebacterium casei LMG S-19264T (=DSM 44701T), isolated from a smear-ripened cheese.</title>
        <authorList>
            <consortium name="US DOE Joint Genome Institute (JGI-PGF)"/>
            <person name="Walter F."/>
            <person name="Albersmeier A."/>
            <person name="Kalinowski J."/>
            <person name="Ruckert C."/>
        </authorList>
    </citation>
    <scope>NUCLEOTIDE SEQUENCE</scope>
    <source>
        <strain evidence="4">JCM 3172</strain>
    </source>
</reference>